<proteinExistence type="predicted"/>
<organism evidence="1">
    <name type="scientific">marine sediment metagenome</name>
    <dbReference type="NCBI Taxonomy" id="412755"/>
    <lineage>
        <taxon>unclassified sequences</taxon>
        <taxon>metagenomes</taxon>
        <taxon>ecological metagenomes</taxon>
    </lineage>
</organism>
<gene>
    <name evidence="1" type="ORF">LCGC14_1672260</name>
</gene>
<dbReference type="AlphaFoldDB" id="A0A0F9K6S4"/>
<feature type="non-terminal residue" evidence="1">
    <location>
        <position position="106"/>
    </location>
</feature>
<protein>
    <submittedName>
        <fullName evidence="1">Uncharacterized protein</fullName>
    </submittedName>
</protein>
<reference evidence="1" key="1">
    <citation type="journal article" date="2015" name="Nature">
        <title>Complex archaea that bridge the gap between prokaryotes and eukaryotes.</title>
        <authorList>
            <person name="Spang A."/>
            <person name="Saw J.H."/>
            <person name="Jorgensen S.L."/>
            <person name="Zaremba-Niedzwiedzka K."/>
            <person name="Martijn J."/>
            <person name="Lind A.E."/>
            <person name="van Eijk R."/>
            <person name="Schleper C."/>
            <person name="Guy L."/>
            <person name="Ettema T.J."/>
        </authorList>
    </citation>
    <scope>NUCLEOTIDE SEQUENCE</scope>
</reference>
<accession>A0A0F9K6S4</accession>
<comment type="caution">
    <text evidence="1">The sequence shown here is derived from an EMBL/GenBank/DDBJ whole genome shotgun (WGS) entry which is preliminary data.</text>
</comment>
<sequence length="106" mass="12590">MKYNFYGTIKNGKLVFDHARMVKETIACCRDMRVEVTIKKESYDVTLDQWSYLYGCVYTPFSEHFGWTIDEVDVWVKKKFMKDNGIELPKGLTLTKTVFDREWLAK</sequence>
<name>A0A0F9K6S4_9ZZZZ</name>
<evidence type="ECO:0000313" key="1">
    <source>
        <dbReference type="EMBL" id="KKM17793.1"/>
    </source>
</evidence>
<dbReference type="EMBL" id="LAZR01014369">
    <property type="protein sequence ID" value="KKM17793.1"/>
    <property type="molecule type" value="Genomic_DNA"/>
</dbReference>